<dbReference type="InterPro" id="IPR051126">
    <property type="entry name" value="Thiosulfate_sulfurtransferase"/>
</dbReference>
<keyword evidence="1" id="KW-0677">Repeat</keyword>
<protein>
    <submittedName>
        <fullName evidence="3">Sulfurtransferase</fullName>
    </submittedName>
</protein>
<dbReference type="Pfam" id="PF00581">
    <property type="entry name" value="Rhodanese"/>
    <property type="match status" value="2"/>
</dbReference>
<reference evidence="3" key="1">
    <citation type="submission" date="2020-06" db="EMBL/GenBank/DDBJ databases">
        <authorList>
            <person name="Dong N."/>
        </authorList>
    </citation>
    <scope>NUCLEOTIDE SEQUENCE</scope>
    <source>
        <strain evidence="3">DF46-2-2</strain>
    </source>
</reference>
<dbReference type="CDD" id="cd01448">
    <property type="entry name" value="TST_Repeat_1"/>
    <property type="match status" value="1"/>
</dbReference>
<feature type="domain" description="Rhodanese" evidence="2">
    <location>
        <begin position="184"/>
        <end position="291"/>
    </location>
</feature>
<name>A0AAW7DR52_9GAMM</name>
<dbReference type="PANTHER" id="PTHR43855:SF1">
    <property type="entry name" value="THIOSULFATE SULFURTRANSFERASE"/>
    <property type="match status" value="1"/>
</dbReference>
<dbReference type="InterPro" id="IPR036873">
    <property type="entry name" value="Rhodanese-like_dom_sf"/>
</dbReference>
<dbReference type="RefSeq" id="WP_286593688.1">
    <property type="nucleotide sequence ID" value="NZ_JACANB010000003.1"/>
</dbReference>
<accession>A0AAW7DR52</accession>
<feature type="domain" description="Rhodanese" evidence="2">
    <location>
        <begin position="38"/>
        <end position="148"/>
    </location>
</feature>
<comment type="caution">
    <text evidence="3">The sequence shown here is derived from an EMBL/GenBank/DDBJ whole genome shotgun (WGS) entry which is preliminary data.</text>
</comment>
<dbReference type="Gene3D" id="3.40.250.10">
    <property type="entry name" value="Rhodanese-like domain"/>
    <property type="match status" value="2"/>
</dbReference>
<evidence type="ECO:0000259" key="2">
    <source>
        <dbReference type="PROSITE" id="PS50206"/>
    </source>
</evidence>
<organism evidence="3 4">
    <name type="scientific">Thiopseudomonas alkaliphila</name>
    <dbReference type="NCBI Taxonomy" id="1697053"/>
    <lineage>
        <taxon>Bacteria</taxon>
        <taxon>Pseudomonadati</taxon>
        <taxon>Pseudomonadota</taxon>
        <taxon>Gammaproteobacteria</taxon>
        <taxon>Pseudomonadales</taxon>
        <taxon>Pseudomonadaceae</taxon>
        <taxon>Thiopseudomonas</taxon>
    </lineage>
</organism>
<dbReference type="SMART" id="SM00450">
    <property type="entry name" value="RHOD"/>
    <property type="match status" value="2"/>
</dbReference>
<gene>
    <name evidence="3" type="ORF">HX099_06555</name>
</gene>
<sequence length="316" mass="34982">MYPVQLFIITLLLFCRLVAAEGLTPLIEPEQLAAYVASEQPLTVLDIRTKDEYQQGHVQGAVSAPYALWRGPANNPGQLLKPAELQGLAQQLGLVEQPIVVYSSGSDETDFGAAARVYWTLKYMGFTQLSVLNGGLAYWQKQGYPLDQQPVQPQPSTTAIQLRPELVILQPELLQKVQQPSALTQLLDARPRLFYQGTVKAPTASVPGTITSAQSLEFSQWFSGKDNRLKSPSEIKQLIQHSGLMAAQETVSFCNTGHWAATNWFVLSEIGGLTQVRLYPASLAEWTQSQQALPMENTPTRLEQIQSKFKQLVESL</sequence>
<dbReference type="SUPFAM" id="SSF52821">
    <property type="entry name" value="Rhodanese/Cell cycle control phosphatase"/>
    <property type="match status" value="2"/>
</dbReference>
<reference evidence="3" key="2">
    <citation type="journal article" date="2022" name="Sci. Total Environ.">
        <title>Prevalence, transmission, and molecular epidemiology of tet(X)-positive bacteria among humans, animals, and environmental niches in China: An epidemiological, and genomic-based study.</title>
        <authorList>
            <person name="Dong N."/>
            <person name="Zeng Y."/>
            <person name="Cai C."/>
            <person name="Sun C."/>
            <person name="Lu J."/>
            <person name="Liu C."/>
            <person name="Zhou H."/>
            <person name="Sun Q."/>
            <person name="Shu L."/>
            <person name="Wang H."/>
            <person name="Wang Y."/>
            <person name="Wang S."/>
            <person name="Wu C."/>
            <person name="Chan E.W."/>
            <person name="Chen G."/>
            <person name="Shen Z."/>
            <person name="Chen S."/>
            <person name="Zhang R."/>
        </authorList>
    </citation>
    <scope>NUCLEOTIDE SEQUENCE</scope>
    <source>
        <strain evidence="3">DF46-2-2</strain>
    </source>
</reference>
<dbReference type="AlphaFoldDB" id="A0AAW7DR52"/>
<dbReference type="Proteomes" id="UP001173465">
    <property type="component" value="Unassembled WGS sequence"/>
</dbReference>
<dbReference type="PROSITE" id="PS50206">
    <property type="entry name" value="RHODANESE_3"/>
    <property type="match status" value="2"/>
</dbReference>
<proteinExistence type="predicted"/>
<dbReference type="EMBL" id="JACANB010000003">
    <property type="protein sequence ID" value="MDM1696321.1"/>
    <property type="molecule type" value="Genomic_DNA"/>
</dbReference>
<evidence type="ECO:0000313" key="4">
    <source>
        <dbReference type="Proteomes" id="UP001173465"/>
    </source>
</evidence>
<evidence type="ECO:0000256" key="1">
    <source>
        <dbReference type="ARBA" id="ARBA00022737"/>
    </source>
</evidence>
<dbReference type="PANTHER" id="PTHR43855">
    <property type="entry name" value="THIOSULFATE SULFURTRANSFERASE"/>
    <property type="match status" value="1"/>
</dbReference>
<dbReference type="InterPro" id="IPR001763">
    <property type="entry name" value="Rhodanese-like_dom"/>
</dbReference>
<evidence type="ECO:0000313" key="3">
    <source>
        <dbReference type="EMBL" id="MDM1696321.1"/>
    </source>
</evidence>